<gene>
    <name evidence="2" type="ORF">E6C55_16210</name>
</gene>
<dbReference type="InterPro" id="IPR015943">
    <property type="entry name" value="WD40/YVTN_repeat-like_dom_sf"/>
</dbReference>
<sequence length="395" mass="44335">MKAVAIGDRRKLHVHEFADRVTGRTIRRLTDPQELSHHPYFYNRIFTADGSGLVVAIRREGRRNLYLLNLEEQEELQLTDSDNILDFSANLSPDGRALFFCRGNSIVRLVLATLRESVVYETPEGWVGYDNPGLSADGEWIATVEMRAEDRLVSDGGWVVFEAQWAARPLCRIVSVHLPTGRVRIVHEERCWLGHPQPRPGDPATILYCHEGPSHRVDARLWLANAADGAIRCMRPQQPGEMISHEFWLADGSAVACVYRQQAALGSGGSEEVVDPATYRPRTESSELRELLLKIDAVTLAETPMMESSPYCHFIANEAFTLAVGDGQTSEAPYLYAANLLERTEEIVCAHDTSWNAYGTNQDSHPHPAFHPDERRIVFTSDRDGLPAVYMTTRP</sequence>
<dbReference type="AlphaFoldDB" id="A0A4S4BRD6"/>
<dbReference type="PANTHER" id="PTHR36842:SF1">
    <property type="entry name" value="PROTEIN TOLB"/>
    <property type="match status" value="1"/>
</dbReference>
<organism evidence="2 3">
    <name type="scientific">Cohnella fermenti</name>
    <dbReference type="NCBI Taxonomy" id="2565925"/>
    <lineage>
        <taxon>Bacteria</taxon>
        <taxon>Bacillati</taxon>
        <taxon>Bacillota</taxon>
        <taxon>Bacilli</taxon>
        <taxon>Bacillales</taxon>
        <taxon>Paenibacillaceae</taxon>
        <taxon>Cohnella</taxon>
    </lineage>
</organism>
<dbReference type="InterPro" id="IPR027946">
    <property type="entry name" value="Ogl_dom"/>
</dbReference>
<protein>
    <recommendedName>
        <fullName evidence="1">Oligogalacturonate lyase domain-containing protein</fullName>
    </recommendedName>
</protein>
<dbReference type="SUPFAM" id="SSF82171">
    <property type="entry name" value="DPP6 N-terminal domain-like"/>
    <property type="match status" value="1"/>
</dbReference>
<accession>A0A4S4BRD6</accession>
<evidence type="ECO:0000313" key="3">
    <source>
        <dbReference type="Proteomes" id="UP000310636"/>
    </source>
</evidence>
<evidence type="ECO:0000313" key="2">
    <source>
        <dbReference type="EMBL" id="THF77559.1"/>
    </source>
</evidence>
<dbReference type="Gene3D" id="2.130.10.10">
    <property type="entry name" value="YVTN repeat-like/Quinoprotein amine dehydrogenase"/>
    <property type="match status" value="1"/>
</dbReference>
<proteinExistence type="predicted"/>
<feature type="domain" description="Oligogalacturonate lyase" evidence="1">
    <location>
        <begin position="5"/>
        <end position="395"/>
    </location>
</feature>
<dbReference type="Proteomes" id="UP000310636">
    <property type="component" value="Unassembled WGS sequence"/>
</dbReference>
<comment type="caution">
    <text evidence="2">The sequence shown here is derived from an EMBL/GenBank/DDBJ whole genome shotgun (WGS) entry which is preliminary data.</text>
</comment>
<reference evidence="2 3" key="1">
    <citation type="submission" date="2019-04" db="EMBL/GenBank/DDBJ databases">
        <title>Cohnella sp. nov. isolated from preserved vegetables.</title>
        <authorList>
            <person name="Lin S.-Y."/>
            <person name="Hung M.-H."/>
            <person name="Young C.-C."/>
        </authorList>
    </citation>
    <scope>NUCLEOTIDE SEQUENCE [LARGE SCALE GENOMIC DNA]</scope>
    <source>
        <strain evidence="2 3">CC-MHH1044</strain>
    </source>
</reference>
<dbReference type="Pfam" id="PF14583">
    <property type="entry name" value="Pectate_lyase22"/>
    <property type="match status" value="1"/>
</dbReference>
<evidence type="ECO:0000259" key="1">
    <source>
        <dbReference type="Pfam" id="PF14583"/>
    </source>
</evidence>
<dbReference type="GO" id="GO:0047487">
    <property type="term" value="F:oligogalacturonide lyase activity"/>
    <property type="evidence" value="ECO:0007669"/>
    <property type="project" value="InterPro"/>
</dbReference>
<name>A0A4S4BRD6_9BACL</name>
<keyword evidence="3" id="KW-1185">Reference proteome</keyword>
<dbReference type="PANTHER" id="PTHR36842">
    <property type="entry name" value="PROTEIN TOLB HOMOLOG"/>
    <property type="match status" value="1"/>
</dbReference>
<dbReference type="OrthoDB" id="8432779at2"/>
<dbReference type="GO" id="GO:0045490">
    <property type="term" value="P:pectin catabolic process"/>
    <property type="evidence" value="ECO:0007669"/>
    <property type="project" value="InterPro"/>
</dbReference>
<dbReference type="EMBL" id="SSOB01000019">
    <property type="protein sequence ID" value="THF77559.1"/>
    <property type="molecule type" value="Genomic_DNA"/>
</dbReference>